<dbReference type="EMBL" id="FMVN01000009">
    <property type="protein sequence ID" value="SCY53995.1"/>
    <property type="molecule type" value="Genomic_DNA"/>
</dbReference>
<dbReference type="OrthoDB" id="273614at2"/>
<sequence>MECILSHYPAGTQFYILTRVFNTDAKNLYGKRLGFEPIEEKEVSDLGYDARYCGFKHTTTVAEVEAIKARQTTLVPTGGVVTPYNDSISEREESARLTM</sequence>
<dbReference type="HOGENOM" id="CLU_2319140_0_0_6"/>
<evidence type="ECO:0000313" key="4">
    <source>
        <dbReference type="Proteomes" id="UP000182998"/>
    </source>
</evidence>
<gene>
    <name evidence="1" type="ORF">LMI_0588</name>
    <name evidence="2" type="ORF">SAMN02982997_02022</name>
</gene>
<dbReference type="AlphaFoldDB" id="A0A098GEM1"/>
<evidence type="ECO:0000313" key="3">
    <source>
        <dbReference type="Proteomes" id="UP000032414"/>
    </source>
</evidence>
<accession>A0A098GEM1</accession>
<name>A0A098GEM1_LEGMI</name>
<evidence type="ECO:0000313" key="1">
    <source>
        <dbReference type="EMBL" id="CEG59931.1"/>
    </source>
</evidence>
<dbReference type="Proteomes" id="UP000182998">
    <property type="component" value="Unassembled WGS sequence"/>
</dbReference>
<keyword evidence="4" id="KW-1185">Reference proteome</keyword>
<reference evidence="3" key="1">
    <citation type="submission" date="2014-09" db="EMBL/GenBank/DDBJ databases">
        <authorList>
            <person name="Gomez-Valero L."/>
        </authorList>
    </citation>
    <scope>NUCLEOTIDE SEQUENCE [LARGE SCALE GENOMIC DNA]</scope>
    <source>
        <strain evidence="3">ATCC33218</strain>
    </source>
</reference>
<dbReference type="EMBL" id="LN614830">
    <property type="protein sequence ID" value="CEG59931.1"/>
    <property type="molecule type" value="Genomic_DNA"/>
</dbReference>
<organism evidence="1 3">
    <name type="scientific">Legionella micdadei</name>
    <name type="common">Tatlockia micdadei</name>
    <dbReference type="NCBI Taxonomy" id="451"/>
    <lineage>
        <taxon>Bacteria</taxon>
        <taxon>Pseudomonadati</taxon>
        <taxon>Pseudomonadota</taxon>
        <taxon>Gammaproteobacteria</taxon>
        <taxon>Legionellales</taxon>
        <taxon>Legionellaceae</taxon>
        <taxon>Legionella</taxon>
    </lineage>
</organism>
<dbReference type="RefSeq" id="WP_045098435.1">
    <property type="nucleotide sequence ID" value="NZ_CP020614.1"/>
</dbReference>
<dbReference type="KEGG" id="tmc:LMI_0588"/>
<dbReference type="Proteomes" id="UP000032414">
    <property type="component" value="Chromosome I"/>
</dbReference>
<proteinExistence type="predicted"/>
<dbReference type="STRING" id="451.B6N58_12375"/>
<dbReference type="PATRIC" id="fig|451.8.peg.165"/>
<protein>
    <submittedName>
        <fullName evidence="1">Uncharacterized protein</fullName>
    </submittedName>
</protein>
<reference evidence="1" key="2">
    <citation type="submission" date="2014-09" db="EMBL/GenBank/DDBJ databases">
        <authorList>
            <person name="GOMEZ-VALERO Laura"/>
        </authorList>
    </citation>
    <scope>NUCLEOTIDE SEQUENCE</scope>
    <source>
        <strain evidence="1">ATCC33218</strain>
    </source>
</reference>
<evidence type="ECO:0000313" key="2">
    <source>
        <dbReference type="EMBL" id="SCY53995.1"/>
    </source>
</evidence>
<reference evidence="2 4" key="3">
    <citation type="submission" date="2016-10" db="EMBL/GenBank/DDBJ databases">
        <authorList>
            <person name="Varghese N."/>
            <person name="Submissions S."/>
        </authorList>
    </citation>
    <scope>NUCLEOTIDE SEQUENCE [LARGE SCALE GENOMIC DNA]</scope>
    <source>
        <strain evidence="2 4">ATCC 33218</strain>
    </source>
</reference>